<dbReference type="PATRIC" id="fig|1454001.3.peg.1008"/>
<name>A0A011N1J0_9PROT</name>
<dbReference type="AlphaFoldDB" id="A0A011N1J0"/>
<evidence type="ECO:0000313" key="1">
    <source>
        <dbReference type="EMBL" id="EXI68751.1"/>
    </source>
</evidence>
<evidence type="ECO:0008006" key="3">
    <source>
        <dbReference type="Google" id="ProtNLM"/>
    </source>
</evidence>
<dbReference type="Pfam" id="PF10084">
    <property type="entry name" value="DUF2322"/>
    <property type="match status" value="1"/>
</dbReference>
<dbReference type="EMBL" id="JFAX01000004">
    <property type="protein sequence ID" value="EXI68751.1"/>
    <property type="molecule type" value="Genomic_DNA"/>
</dbReference>
<gene>
    <name evidence="1" type="ORF">AW08_01063</name>
</gene>
<keyword evidence="2" id="KW-1185">Reference proteome</keyword>
<proteinExistence type="predicted"/>
<protein>
    <recommendedName>
        <fullName evidence="3">DUF2322 domain-containing protein</fullName>
    </recommendedName>
</protein>
<evidence type="ECO:0000313" key="2">
    <source>
        <dbReference type="Proteomes" id="UP000020218"/>
    </source>
</evidence>
<organism evidence="1 2">
    <name type="scientific">Candidatus Accumulibacter adjunctus</name>
    <dbReference type="NCBI Taxonomy" id="1454001"/>
    <lineage>
        <taxon>Bacteria</taxon>
        <taxon>Pseudomonadati</taxon>
        <taxon>Pseudomonadota</taxon>
        <taxon>Betaproteobacteria</taxon>
        <taxon>Candidatus Accumulibacter</taxon>
    </lineage>
</organism>
<dbReference type="PIRSF" id="PIRSF019302">
    <property type="entry name" value="UCP019302"/>
    <property type="match status" value="1"/>
</dbReference>
<dbReference type="Proteomes" id="UP000020218">
    <property type="component" value="Unassembled WGS sequence"/>
</dbReference>
<reference evidence="1" key="1">
    <citation type="submission" date="2014-02" db="EMBL/GenBank/DDBJ databases">
        <title>Expanding our view of genomic diversity in Candidatus Accumulibacter clades.</title>
        <authorList>
            <person name="Skennerton C.T."/>
            <person name="Barr J.J."/>
            <person name="Slater F.R."/>
            <person name="Bond P.L."/>
            <person name="Tyson G.W."/>
        </authorList>
    </citation>
    <scope>NUCLEOTIDE SEQUENCE [LARGE SCALE GENOMIC DNA]</scope>
</reference>
<dbReference type="STRING" id="1454001.AW08_01063"/>
<dbReference type="InterPro" id="IPR016755">
    <property type="entry name" value="UCP019302"/>
</dbReference>
<comment type="caution">
    <text evidence="1">The sequence shown here is derived from an EMBL/GenBank/DDBJ whole genome shotgun (WGS) entry which is preliminary data.</text>
</comment>
<accession>A0A011N1J0</accession>
<sequence>MSVFAGNLRKLPGISHLQAIRLLDATGEVVDSIENRAGSQGALAIYNHLAQTYGAITPEAAAKGLELFAEHVDEARANPGRHPNIDRLLLLVGEQRTLRAKHVFAL</sequence>